<organism evidence="3">
    <name type="scientific">Alexandrium monilatum</name>
    <dbReference type="NCBI Taxonomy" id="311494"/>
    <lineage>
        <taxon>Eukaryota</taxon>
        <taxon>Sar</taxon>
        <taxon>Alveolata</taxon>
        <taxon>Dinophyceae</taxon>
        <taxon>Gonyaulacales</taxon>
        <taxon>Pyrocystaceae</taxon>
        <taxon>Alexandrium</taxon>
    </lineage>
</organism>
<keyword evidence="2" id="KW-0812">Transmembrane</keyword>
<evidence type="ECO:0000256" key="2">
    <source>
        <dbReference type="SAM" id="Phobius"/>
    </source>
</evidence>
<feature type="transmembrane region" description="Helical" evidence="2">
    <location>
        <begin position="237"/>
        <end position="258"/>
    </location>
</feature>
<dbReference type="AlphaFoldDB" id="A0A7S4Q9W3"/>
<keyword evidence="2" id="KW-0472">Membrane</keyword>
<accession>A0A7S4Q9W3</accession>
<name>A0A7S4Q9W3_9DINO</name>
<reference evidence="3" key="1">
    <citation type="submission" date="2021-01" db="EMBL/GenBank/DDBJ databases">
        <authorList>
            <person name="Corre E."/>
            <person name="Pelletier E."/>
            <person name="Niang G."/>
            <person name="Scheremetjew M."/>
            <person name="Finn R."/>
            <person name="Kale V."/>
            <person name="Holt S."/>
            <person name="Cochrane G."/>
            <person name="Meng A."/>
            <person name="Brown T."/>
            <person name="Cohen L."/>
        </authorList>
    </citation>
    <scope>NUCLEOTIDE SEQUENCE</scope>
    <source>
        <strain evidence="3">CCMP3105</strain>
    </source>
</reference>
<gene>
    <name evidence="3" type="ORF">AMON00008_LOCUS16599</name>
</gene>
<keyword evidence="2" id="KW-1133">Transmembrane helix</keyword>
<sequence>MMSAAGEEAQVSTHPSRIGKAAGKAVAGASTAAKAASRRINQGWDDYPEESGGKGGQVLYGCGDGVPKDATYINRLKSDLANSYYWTGGFCQDYFFFVANWHPLVGIFACHPNHPWSKFERLEMFLISLAITMVPSAAIGAHFRNDGDSMFRMRTPLIIAFVTVPDIVFGVILYQLAIADSRCPNLCGCCLDLIKKCTIVWVAIFALAATGISYFILNSAKVSWAALFVPLCEGRLISFLTWFPVWLILPCQLGYLSLWCSERKAAEKAAAASEQGAKAGADAADRA</sequence>
<protein>
    <submittedName>
        <fullName evidence="3">Uncharacterized protein</fullName>
    </submittedName>
</protein>
<proteinExistence type="predicted"/>
<feature type="region of interest" description="Disordered" evidence="1">
    <location>
        <begin position="1"/>
        <end position="20"/>
    </location>
</feature>
<evidence type="ECO:0000256" key="1">
    <source>
        <dbReference type="SAM" id="MobiDB-lite"/>
    </source>
</evidence>
<feature type="transmembrane region" description="Helical" evidence="2">
    <location>
        <begin position="124"/>
        <end position="143"/>
    </location>
</feature>
<feature type="transmembrane region" description="Helical" evidence="2">
    <location>
        <begin position="155"/>
        <end position="177"/>
    </location>
</feature>
<evidence type="ECO:0000313" key="3">
    <source>
        <dbReference type="EMBL" id="CAE4576979.1"/>
    </source>
</evidence>
<dbReference type="EMBL" id="HBNR01024718">
    <property type="protein sequence ID" value="CAE4576979.1"/>
    <property type="molecule type" value="Transcribed_RNA"/>
</dbReference>
<feature type="transmembrane region" description="Helical" evidence="2">
    <location>
        <begin position="198"/>
        <end position="217"/>
    </location>
</feature>